<evidence type="ECO:0000313" key="8">
    <source>
        <dbReference type="Proteomes" id="UP001152484"/>
    </source>
</evidence>
<accession>A0A9P0ZD57</accession>
<evidence type="ECO:0000256" key="6">
    <source>
        <dbReference type="SAM" id="Phobius"/>
    </source>
</evidence>
<sequence length="390" mass="43974">MTLFSFRKLSNTKSAPRKKDDEAVKEKEGSCLRNKSSSVNREYMEAFRTKSYVEVYDKVQTQLLTGAGIMSRANTCGGAAEDRLLTIPSSSSSSSQRRLQLCHLSGAADDDLQYYYSSQPHDHHPLLNEYFLVSLEACKMCESLLKNVLHTRTNYDKNIKCATKGVSGRGVWSAEQLRCAYAHLESFSALKNPLSTASQVRFNEVQDNHFALLHRLTSRTRKLKRKMKVMRLLRKTLGATLAAGCAALALAFTLVAVHCAALCVLAGPGVVSLLLWKKGKKQQEHQRRRVRERGYMQLDAAAKGVYVLINDFGTMSRLVGRVYDETEHNRAIAGLCARKKNDEMVKEVVRDLAAHEAGFSDHLKELEQHIYLCFLNIIRSRRMVLQQIIN</sequence>
<gene>
    <name evidence="7" type="ORF">CEURO_LOCUS12997</name>
</gene>
<dbReference type="Proteomes" id="UP001152484">
    <property type="component" value="Unassembled WGS sequence"/>
</dbReference>
<dbReference type="EMBL" id="CAMAPE010000033">
    <property type="protein sequence ID" value="CAH9095100.1"/>
    <property type="molecule type" value="Genomic_DNA"/>
</dbReference>
<keyword evidence="3 6" id="KW-0812">Transmembrane</keyword>
<comment type="caution">
    <text evidence="7">The sequence shown here is derived from an EMBL/GenBank/DDBJ whole genome shotgun (WGS) entry which is preliminary data.</text>
</comment>
<comment type="similarity">
    <text evidence="2">Belongs to the UPF0496 family.</text>
</comment>
<organism evidence="7 8">
    <name type="scientific">Cuscuta europaea</name>
    <name type="common">European dodder</name>
    <dbReference type="NCBI Taxonomy" id="41803"/>
    <lineage>
        <taxon>Eukaryota</taxon>
        <taxon>Viridiplantae</taxon>
        <taxon>Streptophyta</taxon>
        <taxon>Embryophyta</taxon>
        <taxon>Tracheophyta</taxon>
        <taxon>Spermatophyta</taxon>
        <taxon>Magnoliopsida</taxon>
        <taxon>eudicotyledons</taxon>
        <taxon>Gunneridae</taxon>
        <taxon>Pentapetalae</taxon>
        <taxon>asterids</taxon>
        <taxon>lamiids</taxon>
        <taxon>Solanales</taxon>
        <taxon>Convolvulaceae</taxon>
        <taxon>Cuscuteae</taxon>
        <taxon>Cuscuta</taxon>
        <taxon>Cuscuta subgen. Cuscuta</taxon>
    </lineage>
</organism>
<evidence type="ECO:0000256" key="4">
    <source>
        <dbReference type="ARBA" id="ARBA00022989"/>
    </source>
</evidence>
<dbReference type="OrthoDB" id="776561at2759"/>
<evidence type="ECO:0000256" key="3">
    <source>
        <dbReference type="ARBA" id="ARBA00022692"/>
    </source>
</evidence>
<evidence type="ECO:0000256" key="1">
    <source>
        <dbReference type="ARBA" id="ARBA00004370"/>
    </source>
</evidence>
<comment type="subcellular location">
    <subcellularLocation>
        <location evidence="1">Membrane</location>
    </subcellularLocation>
</comment>
<evidence type="ECO:0000256" key="5">
    <source>
        <dbReference type="ARBA" id="ARBA00023136"/>
    </source>
</evidence>
<dbReference type="PANTHER" id="PTHR31113">
    <property type="entry name" value="UPF0496 PROTEIN 3-RELATED"/>
    <property type="match status" value="1"/>
</dbReference>
<evidence type="ECO:0000313" key="7">
    <source>
        <dbReference type="EMBL" id="CAH9095100.1"/>
    </source>
</evidence>
<dbReference type="AlphaFoldDB" id="A0A9P0ZD57"/>
<evidence type="ECO:0000256" key="2">
    <source>
        <dbReference type="ARBA" id="ARBA00009074"/>
    </source>
</evidence>
<dbReference type="Pfam" id="PF05055">
    <property type="entry name" value="DUF677"/>
    <property type="match status" value="1"/>
</dbReference>
<reference evidence="7" key="1">
    <citation type="submission" date="2022-07" db="EMBL/GenBank/DDBJ databases">
        <authorList>
            <person name="Macas J."/>
            <person name="Novak P."/>
            <person name="Neumann P."/>
        </authorList>
    </citation>
    <scope>NUCLEOTIDE SEQUENCE</scope>
</reference>
<protein>
    <submittedName>
        <fullName evidence="7">Uncharacterized protein</fullName>
    </submittedName>
</protein>
<dbReference type="PANTHER" id="PTHR31113:SF20">
    <property type="entry name" value="UPF0496 PROTEIN 2-RELATED"/>
    <property type="match status" value="1"/>
</dbReference>
<feature type="transmembrane region" description="Helical" evidence="6">
    <location>
        <begin position="232"/>
        <end position="249"/>
    </location>
</feature>
<keyword evidence="8" id="KW-1185">Reference proteome</keyword>
<dbReference type="GO" id="GO:0016020">
    <property type="term" value="C:membrane"/>
    <property type="evidence" value="ECO:0007669"/>
    <property type="project" value="UniProtKB-SubCell"/>
</dbReference>
<keyword evidence="5 6" id="KW-0472">Membrane</keyword>
<name>A0A9P0ZD57_CUSEU</name>
<proteinExistence type="inferred from homology"/>
<dbReference type="InterPro" id="IPR007749">
    <property type="entry name" value="DUF677"/>
</dbReference>
<feature type="transmembrane region" description="Helical" evidence="6">
    <location>
        <begin position="255"/>
        <end position="276"/>
    </location>
</feature>
<keyword evidence="4 6" id="KW-1133">Transmembrane helix</keyword>